<evidence type="ECO:0000256" key="7">
    <source>
        <dbReference type="ARBA" id="ARBA00093454"/>
    </source>
</evidence>
<dbReference type="Gene3D" id="4.10.1240.50">
    <property type="match status" value="1"/>
</dbReference>
<feature type="region of interest" description="Disordered" evidence="8">
    <location>
        <begin position="628"/>
        <end position="730"/>
    </location>
</feature>
<dbReference type="PROSITE" id="PS51038">
    <property type="entry name" value="BAH"/>
    <property type="match status" value="1"/>
</dbReference>
<evidence type="ECO:0000256" key="3">
    <source>
        <dbReference type="ARBA" id="ARBA00022771"/>
    </source>
</evidence>
<dbReference type="GO" id="GO:0003682">
    <property type="term" value="F:chromatin binding"/>
    <property type="evidence" value="ECO:0007669"/>
    <property type="project" value="InterPro"/>
</dbReference>
<keyword evidence="4" id="KW-0862">Zinc</keyword>
<dbReference type="SMART" id="SM01189">
    <property type="entry name" value="ELM2"/>
    <property type="match status" value="1"/>
</dbReference>
<keyword evidence="3" id="KW-0863">Zinc-finger</keyword>
<keyword evidence="5" id="KW-0238">DNA-binding</keyword>
<dbReference type="FunFam" id="2.30.30.490:FF:000001">
    <property type="entry name" value="Metastasis-associated 1 family, member 3"/>
    <property type="match status" value="1"/>
</dbReference>
<protein>
    <recommendedName>
        <fullName evidence="13">Metastasis-associated protein MTA3</fullName>
    </recommendedName>
</protein>
<comment type="similarity">
    <text evidence="7">Belongs to the metastasis-associated protein family.</text>
</comment>
<dbReference type="InterPro" id="IPR017884">
    <property type="entry name" value="SANT_dom"/>
</dbReference>
<dbReference type="CDD" id="cd11661">
    <property type="entry name" value="SANT_MTA3_like"/>
    <property type="match status" value="1"/>
</dbReference>
<dbReference type="InterPro" id="IPR000679">
    <property type="entry name" value="Znf_GATA"/>
</dbReference>
<keyword evidence="1" id="KW-0597">Phosphoprotein</keyword>
<evidence type="ECO:0000256" key="2">
    <source>
        <dbReference type="ARBA" id="ARBA00022723"/>
    </source>
</evidence>
<organism evidence="12">
    <name type="scientific">Schistocephalus solidus</name>
    <name type="common">Tapeworm</name>
    <dbReference type="NCBI Taxonomy" id="70667"/>
    <lineage>
        <taxon>Eukaryota</taxon>
        <taxon>Metazoa</taxon>
        <taxon>Spiralia</taxon>
        <taxon>Lophotrochozoa</taxon>
        <taxon>Platyhelminthes</taxon>
        <taxon>Cestoda</taxon>
        <taxon>Eucestoda</taxon>
        <taxon>Diphyllobothriidea</taxon>
        <taxon>Diphyllobothriidae</taxon>
        <taxon>Schistocephalus</taxon>
    </lineage>
</organism>
<dbReference type="PROSITE" id="PS51293">
    <property type="entry name" value="SANT"/>
    <property type="match status" value="1"/>
</dbReference>
<feature type="domain" description="SANT" evidence="11">
    <location>
        <begin position="287"/>
        <end position="339"/>
    </location>
</feature>
<accession>A0A0X3Q1L1</accession>
<dbReference type="GO" id="GO:0042826">
    <property type="term" value="F:histone deacetylase binding"/>
    <property type="evidence" value="ECO:0007669"/>
    <property type="project" value="TreeGrafter"/>
</dbReference>
<dbReference type="InterPro" id="IPR001005">
    <property type="entry name" value="SANT/Myb"/>
</dbReference>
<feature type="compositionally biased region" description="Polar residues" evidence="8">
    <location>
        <begin position="662"/>
        <end position="674"/>
    </location>
</feature>
<dbReference type="SMART" id="SM00439">
    <property type="entry name" value="BAH"/>
    <property type="match status" value="1"/>
</dbReference>
<evidence type="ECO:0000256" key="8">
    <source>
        <dbReference type="SAM" id="MobiDB-lite"/>
    </source>
</evidence>
<dbReference type="PANTHER" id="PTHR10865">
    <property type="entry name" value="METASTASIS-ASSOCIATED PROTEIN AND MESODERM INDUCTION EARLY RESPONSE PROTEIN"/>
    <property type="match status" value="1"/>
</dbReference>
<evidence type="ECO:0000259" key="9">
    <source>
        <dbReference type="PROSITE" id="PS51038"/>
    </source>
</evidence>
<dbReference type="GO" id="GO:0043565">
    <property type="term" value="F:sequence-specific DNA binding"/>
    <property type="evidence" value="ECO:0007669"/>
    <property type="project" value="InterPro"/>
</dbReference>
<gene>
    <name evidence="12" type="ORF">TR123066</name>
</gene>
<evidence type="ECO:0000259" key="11">
    <source>
        <dbReference type="PROSITE" id="PS51293"/>
    </source>
</evidence>
<feature type="domain" description="ELM2" evidence="10">
    <location>
        <begin position="150"/>
        <end position="280"/>
    </location>
</feature>
<dbReference type="InterPro" id="IPR009057">
    <property type="entry name" value="Homeodomain-like_sf"/>
</dbReference>
<evidence type="ECO:0000259" key="10">
    <source>
        <dbReference type="PROSITE" id="PS51156"/>
    </source>
</evidence>
<dbReference type="GO" id="GO:0003714">
    <property type="term" value="F:transcription corepressor activity"/>
    <property type="evidence" value="ECO:0007669"/>
    <property type="project" value="TreeGrafter"/>
</dbReference>
<reference evidence="12" key="1">
    <citation type="submission" date="2016-01" db="EMBL/GenBank/DDBJ databases">
        <title>Reference transcriptome for the parasite Schistocephalus solidus: insights into the molecular evolution of parasitism.</title>
        <authorList>
            <person name="Hebert F.O."/>
            <person name="Grambauer S."/>
            <person name="Barber I."/>
            <person name="Landry C.R."/>
            <person name="Aubin-Horth N."/>
        </authorList>
    </citation>
    <scope>NUCLEOTIDE SEQUENCE</scope>
</reference>
<dbReference type="Pfam" id="PF01448">
    <property type="entry name" value="ELM2"/>
    <property type="match status" value="1"/>
</dbReference>
<proteinExistence type="inferred from homology"/>
<dbReference type="Pfam" id="PF01426">
    <property type="entry name" value="BAH"/>
    <property type="match status" value="1"/>
</dbReference>
<dbReference type="AlphaFoldDB" id="A0A0X3Q1L1"/>
<dbReference type="GO" id="GO:0003713">
    <property type="term" value="F:transcription coactivator activity"/>
    <property type="evidence" value="ECO:0007669"/>
    <property type="project" value="TreeGrafter"/>
</dbReference>
<evidence type="ECO:0000256" key="1">
    <source>
        <dbReference type="ARBA" id="ARBA00022553"/>
    </source>
</evidence>
<keyword evidence="6" id="KW-0539">Nucleus</keyword>
<feature type="compositionally biased region" description="Low complexity" evidence="8">
    <location>
        <begin position="635"/>
        <end position="661"/>
    </location>
</feature>
<evidence type="ECO:0000256" key="6">
    <source>
        <dbReference type="ARBA" id="ARBA00023242"/>
    </source>
</evidence>
<dbReference type="Gene3D" id="1.10.10.60">
    <property type="entry name" value="Homeodomain-like"/>
    <property type="match status" value="1"/>
</dbReference>
<dbReference type="CDD" id="cd04709">
    <property type="entry name" value="BAH_MTA"/>
    <property type="match status" value="1"/>
</dbReference>
<feature type="domain" description="BAH" evidence="9">
    <location>
        <begin position="10"/>
        <end position="149"/>
    </location>
</feature>
<dbReference type="Pfam" id="PF17226">
    <property type="entry name" value="MTA_R1"/>
    <property type="match status" value="1"/>
</dbReference>
<dbReference type="PROSITE" id="PS51156">
    <property type="entry name" value="ELM2"/>
    <property type="match status" value="1"/>
</dbReference>
<dbReference type="InterPro" id="IPR001025">
    <property type="entry name" value="BAH_dom"/>
</dbReference>
<keyword evidence="2" id="KW-0479">Metal-binding</keyword>
<evidence type="ECO:0000256" key="4">
    <source>
        <dbReference type="ARBA" id="ARBA00022833"/>
    </source>
</evidence>
<dbReference type="PANTHER" id="PTHR10865:SF29">
    <property type="entry name" value="METASTASIS ASSOCIATED 1-LIKE, ISOFORM D"/>
    <property type="match status" value="1"/>
</dbReference>
<dbReference type="EMBL" id="GEEE01005304">
    <property type="protein sequence ID" value="JAP57921.1"/>
    <property type="molecule type" value="Transcribed_RNA"/>
</dbReference>
<dbReference type="InterPro" id="IPR000949">
    <property type="entry name" value="ELM2_dom"/>
</dbReference>
<dbReference type="GO" id="GO:0008270">
    <property type="term" value="F:zinc ion binding"/>
    <property type="evidence" value="ECO:0007669"/>
    <property type="project" value="UniProtKB-KW"/>
</dbReference>
<evidence type="ECO:0008006" key="13">
    <source>
        <dbReference type="Google" id="ProtNLM"/>
    </source>
</evidence>
<dbReference type="InterPro" id="IPR035170">
    <property type="entry name" value="MTA1_R1"/>
</dbReference>
<feature type="compositionally biased region" description="Polar residues" evidence="8">
    <location>
        <begin position="703"/>
        <end position="714"/>
    </location>
</feature>
<feature type="region of interest" description="Disordered" evidence="8">
    <location>
        <begin position="166"/>
        <end position="202"/>
    </location>
</feature>
<dbReference type="Pfam" id="PF00249">
    <property type="entry name" value="Myb_DNA-binding"/>
    <property type="match status" value="1"/>
</dbReference>
<dbReference type="SUPFAM" id="SSF46689">
    <property type="entry name" value="Homeodomain-like"/>
    <property type="match status" value="1"/>
</dbReference>
<dbReference type="SMART" id="SM00401">
    <property type="entry name" value="ZnF_GATA"/>
    <property type="match status" value="1"/>
</dbReference>
<dbReference type="InterPro" id="IPR043151">
    <property type="entry name" value="BAH_sf"/>
</dbReference>
<dbReference type="GO" id="GO:0016581">
    <property type="term" value="C:NuRD complex"/>
    <property type="evidence" value="ECO:0007669"/>
    <property type="project" value="TreeGrafter"/>
</dbReference>
<evidence type="ECO:0000313" key="12">
    <source>
        <dbReference type="EMBL" id="JAP57921.1"/>
    </source>
</evidence>
<dbReference type="InterPro" id="IPR040138">
    <property type="entry name" value="MIER/MTA"/>
</dbReference>
<dbReference type="FunFam" id="1.10.10.60:FF:000012">
    <property type="entry name" value="Metastasis-associated 1 family, member 3"/>
    <property type="match status" value="1"/>
</dbReference>
<name>A0A0X3Q1L1_SCHSO</name>
<evidence type="ECO:0000256" key="5">
    <source>
        <dbReference type="ARBA" id="ARBA00023125"/>
    </source>
</evidence>
<dbReference type="Gene3D" id="2.30.30.490">
    <property type="match status" value="1"/>
</dbReference>
<dbReference type="SMART" id="SM00717">
    <property type="entry name" value="SANT"/>
    <property type="match status" value="1"/>
</dbReference>
<dbReference type="GO" id="GO:0000122">
    <property type="term" value="P:negative regulation of transcription by RNA polymerase II"/>
    <property type="evidence" value="ECO:0007669"/>
    <property type="project" value="TreeGrafter"/>
</dbReference>
<dbReference type="InterPro" id="IPR013087">
    <property type="entry name" value="Znf_C2H2_type"/>
</dbReference>
<sequence>MSREKMTSNNMYRVGDFVFFEASASAPFQIRKIEELNKTSSGAVEAKVVCFYRRQDLASSLVQLADAHQQELLKNLKEHASPEQVHQLKHRELFLSRHLEVLPATHIRGKCHVTLRSETEPCMSYLQKDDAFFFQLVYDPVNKTLQADRGAIRIGDNYQAVVPERICQSRSSSPPPPPPSSKEKQGETGKGGETGLSREELLWSPTDSLTSAEVDAYILMAKALATLAHAYYPPSALRQPTLTASAAAASRDATVQQAMDTLFLAGHDVARALQLLAPSGVPAIRLDEMEEWSISEGNLFEEALEKYGKCFYDIHSDFLPWKSPKSLVAFYYMWKTTDHYVQQKRMKAVEAEHRLKQVYIPNYNKPNPAVLYTPPKGDGTTPQAEDSAGCDSCGSLSTSQWYALRPAATLLKVCAACWAYWKHYGDFKVPALSDKLGAPVLVYRCPVRSCEYEFEEKAQLAIHLDIKHPQYGSACAAAVQPTWPSSNHIVTAAVSSTTMPSPLEHLRTSVCTPTSGSPSSRSAAAAEKARTGFYLHSSLALRFARRLCASELTLRPRRQARQPFTESQLTLAALYTSSRSRLQHLSPALATSLSKTCRSGSVFSAGGCVDQRKLATLRVHSLTDALKRRKQAGKVASPPSSPSTTVAVSSPTATRSSSETSMASNSVSQPTSATGKRPAPSSSSSSDKTTPIAEPAAKKSRCTDSPIQFNVSPSHPSPLRDATRETGFGDGIPRAETLMFLAATSLRRKRRKLLSSAALRRLCRKPWSSASLPIELRVRLDGRPTVKLVTSSAPNVAESTGNGAKL</sequence>
<dbReference type="PROSITE" id="PS00028">
    <property type="entry name" value="ZINC_FINGER_C2H2_1"/>
    <property type="match status" value="1"/>
</dbReference>